<evidence type="ECO:0008006" key="3">
    <source>
        <dbReference type="Google" id="ProtNLM"/>
    </source>
</evidence>
<dbReference type="AlphaFoldDB" id="A0A8E0WVK7"/>
<organism evidence="1 2">
    <name type="scientific">Sphingobium indicum F2</name>
    <dbReference type="NCBI Taxonomy" id="1450518"/>
    <lineage>
        <taxon>Bacteria</taxon>
        <taxon>Pseudomonadati</taxon>
        <taxon>Pseudomonadota</taxon>
        <taxon>Alphaproteobacteria</taxon>
        <taxon>Sphingomonadales</taxon>
        <taxon>Sphingomonadaceae</taxon>
        <taxon>Sphingobium</taxon>
    </lineage>
</organism>
<dbReference type="Proteomes" id="UP000028135">
    <property type="component" value="Unassembled WGS sequence"/>
</dbReference>
<gene>
    <name evidence="1" type="ORF">AL00_01720</name>
</gene>
<dbReference type="Pfam" id="PF13618">
    <property type="entry name" value="Gluconate_2-dh3"/>
    <property type="match status" value="1"/>
</dbReference>
<accession>A0A8E0WVK7</accession>
<protein>
    <recommendedName>
        <fullName evidence="3">Gluconate 2-dehydrogenase subunit 3 family protein</fullName>
    </recommendedName>
</protein>
<comment type="caution">
    <text evidence="1">The sequence shown here is derived from an EMBL/GenBank/DDBJ whole genome shotgun (WGS) entry which is preliminary data.</text>
</comment>
<evidence type="ECO:0000313" key="1">
    <source>
        <dbReference type="EMBL" id="KER38074.1"/>
    </source>
</evidence>
<dbReference type="RefSeq" id="WP_020820607.1">
    <property type="nucleotide sequence ID" value="NZ_JANF02000004.1"/>
</dbReference>
<proteinExistence type="predicted"/>
<reference evidence="1 2" key="1">
    <citation type="submission" date="2014-05" db="EMBL/GenBank/DDBJ databases">
        <title>Genome Announcement of Sphingobium lucknowense F2.</title>
        <authorList>
            <person name="Lal R."/>
            <person name="Negi V."/>
            <person name="Lata P."/>
            <person name="Sangwan N."/>
            <person name="Gupta S.K."/>
            <person name="Rao D.L.N."/>
            <person name="Das S."/>
        </authorList>
    </citation>
    <scope>NUCLEOTIDE SEQUENCE [LARGE SCALE GENOMIC DNA]</scope>
    <source>
        <strain evidence="1 2">F2</strain>
    </source>
</reference>
<evidence type="ECO:0000313" key="2">
    <source>
        <dbReference type="Proteomes" id="UP000028135"/>
    </source>
</evidence>
<sequence>MADRFSSYDVLAKTDSESWDAITRRIIAERIGLAERQDVLTDRQRLTLRAVIDRVTPQPEGRPPVNAAAILLEKIASEEGDGYRHHRLPPLRVAWLRGLDAIEAEARARQGRAFDTLDGEQQDELLRMIEAGEAHDPAWSDMPPDIFFIWRLIPDIVAAYWSHPSAWSAMGFGGPASPRGYVRLDADRRDPWEGAEDAR</sequence>
<dbReference type="InterPro" id="IPR027056">
    <property type="entry name" value="Gluconate_2DH_su3"/>
</dbReference>
<name>A0A8E0WVK7_9SPHN</name>
<dbReference type="EMBL" id="JANF02000004">
    <property type="protein sequence ID" value="KER38074.1"/>
    <property type="molecule type" value="Genomic_DNA"/>
</dbReference>